<dbReference type="RefSeq" id="WP_015299724.1">
    <property type="nucleotide sequence ID" value="NC_019964.1"/>
</dbReference>
<dbReference type="SUPFAM" id="SSF56300">
    <property type="entry name" value="Metallo-dependent phosphatases"/>
    <property type="match status" value="1"/>
</dbReference>
<dbReference type="STRING" id="797302.Halru_0390"/>
<name>L0I899_HALRX</name>
<dbReference type="AlphaFoldDB" id="L0I899"/>
<dbReference type="Gene3D" id="3.60.21.10">
    <property type="match status" value="1"/>
</dbReference>
<keyword evidence="1" id="KW-0479">Metal-binding</keyword>
<dbReference type="InterPro" id="IPR029052">
    <property type="entry name" value="Metallo-depent_PP-like"/>
</dbReference>
<dbReference type="PANTHER" id="PTHR11124">
    <property type="entry name" value="VACUOLAR SORTING PROTEIN VPS29"/>
    <property type="match status" value="1"/>
</dbReference>
<dbReference type="InterPro" id="IPR041802">
    <property type="entry name" value="MPP_YfcE"/>
</dbReference>
<dbReference type="OrthoDB" id="19174at2157"/>
<dbReference type="Pfam" id="PF12850">
    <property type="entry name" value="Metallophos_2"/>
    <property type="match status" value="1"/>
</dbReference>
<comment type="cofactor">
    <cofactor evidence="1">
        <name>a divalent metal cation</name>
        <dbReference type="ChEBI" id="CHEBI:60240"/>
    </cofactor>
</comment>
<dbReference type="InterPro" id="IPR000979">
    <property type="entry name" value="Phosphodiesterase_MJ0936/Vps29"/>
</dbReference>
<evidence type="ECO:0000313" key="5">
    <source>
        <dbReference type="Proteomes" id="UP000010846"/>
    </source>
</evidence>
<dbReference type="InterPro" id="IPR024654">
    <property type="entry name" value="Calcineurin-like_PHP_lpxH"/>
</dbReference>
<reference evidence="4" key="1">
    <citation type="submission" date="2011-09" db="EMBL/GenBank/DDBJ databases">
        <title>Complete sequence of Halovivax ruber XH-70.</title>
        <authorList>
            <consortium name="US DOE Joint Genome Institute"/>
            <person name="Lucas S."/>
            <person name="Han J."/>
            <person name="Lapidus A."/>
            <person name="Cheng J.-F."/>
            <person name="Goodwin L."/>
            <person name="Pitluck S."/>
            <person name="Peters L."/>
            <person name="Mikhailova N."/>
            <person name="Davenport K."/>
            <person name="Detter J.C."/>
            <person name="Han C."/>
            <person name="Tapia R."/>
            <person name="Land M."/>
            <person name="Hauser L."/>
            <person name="Kyrpides N."/>
            <person name="Ivanova N."/>
            <person name="Pagani I."/>
            <person name="Sproer C."/>
            <person name="Anderson I."/>
            <person name="Woyke T."/>
        </authorList>
    </citation>
    <scope>NUCLEOTIDE SEQUENCE</scope>
    <source>
        <strain evidence="4">XH-70</strain>
    </source>
</reference>
<proteinExistence type="inferred from homology"/>
<dbReference type="GO" id="GO:0016787">
    <property type="term" value="F:hydrolase activity"/>
    <property type="evidence" value="ECO:0007669"/>
    <property type="project" value="UniProtKB-UniRule"/>
</dbReference>
<dbReference type="HOGENOM" id="CLU_063749_3_2_2"/>
<comment type="similarity">
    <text evidence="1">Belongs to the metallophosphoesterase superfamily. YfcE family.</text>
</comment>
<protein>
    <recommendedName>
        <fullName evidence="1">Phosphoesterase</fullName>
        <ecNumber evidence="1">3.1.4.-</ecNumber>
    </recommendedName>
</protein>
<dbReference type="GO" id="GO:0046872">
    <property type="term" value="F:metal ion binding"/>
    <property type="evidence" value="ECO:0007669"/>
    <property type="project" value="UniProtKB-KW"/>
</dbReference>
<evidence type="ECO:0000256" key="2">
    <source>
        <dbReference type="SAM" id="MobiDB-lite"/>
    </source>
</evidence>
<dbReference type="EMBL" id="CP003050">
    <property type="protein sequence ID" value="AGB15033.1"/>
    <property type="molecule type" value="Genomic_DNA"/>
</dbReference>
<feature type="domain" description="Calcineurin-like phosphoesterase" evidence="3">
    <location>
        <begin position="2"/>
        <end position="146"/>
    </location>
</feature>
<evidence type="ECO:0000256" key="1">
    <source>
        <dbReference type="RuleBase" id="RU362039"/>
    </source>
</evidence>
<accession>L0I899</accession>
<dbReference type="eggNOG" id="arCOG01141">
    <property type="taxonomic scope" value="Archaea"/>
</dbReference>
<organism evidence="4 5">
    <name type="scientific">Halovivax ruber (strain DSM 18193 / JCM 13892 / XH-70)</name>
    <dbReference type="NCBI Taxonomy" id="797302"/>
    <lineage>
        <taxon>Archaea</taxon>
        <taxon>Methanobacteriati</taxon>
        <taxon>Methanobacteriota</taxon>
        <taxon>Stenosarchaea group</taxon>
        <taxon>Halobacteria</taxon>
        <taxon>Halobacteriales</taxon>
        <taxon>Natrialbaceae</taxon>
        <taxon>Halovivax</taxon>
    </lineage>
</organism>
<evidence type="ECO:0000259" key="3">
    <source>
        <dbReference type="Pfam" id="PF12850"/>
    </source>
</evidence>
<dbReference type="EC" id="3.1.4.-" evidence="1"/>
<dbReference type="NCBIfam" id="TIGR00040">
    <property type="entry name" value="yfcE"/>
    <property type="match status" value="1"/>
</dbReference>
<dbReference type="KEGG" id="hru:Halru_0390"/>
<keyword evidence="5" id="KW-1185">Reference proteome</keyword>
<dbReference type="GeneID" id="14375698"/>
<dbReference type="CDD" id="cd00841">
    <property type="entry name" value="MPP_YfcE"/>
    <property type="match status" value="1"/>
</dbReference>
<sequence>MIAVFSDTHRTEGHGLEGDALVAAREADAIVHAGDFKTESVLDAFQAFSAPLFAVSGNVDEPAITDRLPTDRIVKADGIRLAVRHRPNGGETALALFGREHDADVVVFGHSHQPTLVETDDVVLCNPGSHAQPRGNRPGFATVSREDDELQVSVREPDSTLIEECSSAVADDR</sequence>
<gene>
    <name evidence="4" type="ordered locus">Halru_0390</name>
</gene>
<evidence type="ECO:0000313" key="4">
    <source>
        <dbReference type="EMBL" id="AGB15033.1"/>
    </source>
</evidence>
<feature type="region of interest" description="Disordered" evidence="2">
    <location>
        <begin position="128"/>
        <end position="173"/>
    </location>
</feature>
<dbReference type="Proteomes" id="UP000010846">
    <property type="component" value="Chromosome"/>
</dbReference>